<feature type="compositionally biased region" description="Basic and acidic residues" evidence="1">
    <location>
        <begin position="174"/>
        <end position="208"/>
    </location>
</feature>
<reference evidence="3" key="1">
    <citation type="submission" date="2014-04" db="EMBL/GenBank/DDBJ databases">
        <title>Evolutionary Origins and Diversification of the Mycorrhizal Mutualists.</title>
        <authorList>
            <consortium name="DOE Joint Genome Institute"/>
            <consortium name="Mycorrhizal Genomics Consortium"/>
            <person name="Kohler A."/>
            <person name="Kuo A."/>
            <person name="Nagy L.G."/>
            <person name="Floudas D."/>
            <person name="Copeland A."/>
            <person name="Barry K.W."/>
            <person name="Cichocki N."/>
            <person name="Veneault-Fourrey C."/>
            <person name="LaButti K."/>
            <person name="Lindquist E.A."/>
            <person name="Lipzen A."/>
            <person name="Lundell T."/>
            <person name="Morin E."/>
            <person name="Murat C."/>
            <person name="Riley R."/>
            <person name="Ohm R."/>
            <person name="Sun H."/>
            <person name="Tunlid A."/>
            <person name="Henrissat B."/>
            <person name="Grigoriev I.V."/>
            <person name="Hibbett D.S."/>
            <person name="Martin F."/>
        </authorList>
    </citation>
    <scope>NUCLEOTIDE SEQUENCE [LARGE SCALE GENOMIC DNA]</scope>
    <source>
        <strain evidence="3">FD-334 SS-4</strain>
    </source>
</reference>
<sequence>MTVAQAEVEPYRNPDASRLGPADFYTSPRHSNQYCSTPQLTNQATFRMAARVKMMGDSEVRHTMSYFILRLRPAWRVLTCRVSTHAQVIDEKKRVQVKGEGGSSYLKFVSAHLVRPPHAHVACWLEGRRGRHKYSGGESRPRLGNAVPSSEASSHVRRRRGSDTGRCTRTAGGHVEEGRGQEAGAAEERGGQETSSAKESKDQAERGHGAAPRHAARASAPHRVRHPGPVFHH</sequence>
<protein>
    <submittedName>
        <fullName evidence="2">Uncharacterized protein</fullName>
    </submittedName>
</protein>
<dbReference type="AlphaFoldDB" id="A0A0D2NYU0"/>
<evidence type="ECO:0000313" key="2">
    <source>
        <dbReference type="EMBL" id="KJA21621.1"/>
    </source>
</evidence>
<name>A0A0D2NYU0_HYPSF</name>
<dbReference type="EMBL" id="KN817556">
    <property type="protein sequence ID" value="KJA21621.1"/>
    <property type="molecule type" value="Genomic_DNA"/>
</dbReference>
<proteinExistence type="predicted"/>
<feature type="region of interest" description="Disordered" evidence="1">
    <location>
        <begin position="1"/>
        <end position="23"/>
    </location>
</feature>
<evidence type="ECO:0000256" key="1">
    <source>
        <dbReference type="SAM" id="MobiDB-lite"/>
    </source>
</evidence>
<dbReference type="Proteomes" id="UP000054270">
    <property type="component" value="Unassembled WGS sequence"/>
</dbReference>
<feature type="compositionally biased region" description="Basic residues" evidence="1">
    <location>
        <begin position="214"/>
        <end position="233"/>
    </location>
</feature>
<accession>A0A0D2NYU0</accession>
<evidence type="ECO:0000313" key="3">
    <source>
        <dbReference type="Proteomes" id="UP000054270"/>
    </source>
</evidence>
<keyword evidence="3" id="KW-1185">Reference proteome</keyword>
<organism evidence="2 3">
    <name type="scientific">Hypholoma sublateritium (strain FD-334 SS-4)</name>
    <dbReference type="NCBI Taxonomy" id="945553"/>
    <lineage>
        <taxon>Eukaryota</taxon>
        <taxon>Fungi</taxon>
        <taxon>Dikarya</taxon>
        <taxon>Basidiomycota</taxon>
        <taxon>Agaricomycotina</taxon>
        <taxon>Agaricomycetes</taxon>
        <taxon>Agaricomycetidae</taxon>
        <taxon>Agaricales</taxon>
        <taxon>Agaricineae</taxon>
        <taxon>Strophariaceae</taxon>
        <taxon>Hypholoma</taxon>
    </lineage>
</organism>
<gene>
    <name evidence="2" type="ORF">HYPSUDRAFT_685235</name>
</gene>
<feature type="region of interest" description="Disordered" evidence="1">
    <location>
        <begin position="131"/>
        <end position="233"/>
    </location>
</feature>